<gene>
    <name evidence="2" type="ORF">EMLJLAPB_00867</name>
</gene>
<dbReference type="InterPro" id="IPR052018">
    <property type="entry name" value="PHP_domain"/>
</dbReference>
<dbReference type="InterPro" id="IPR016195">
    <property type="entry name" value="Pol/histidinol_Pase-like"/>
</dbReference>
<dbReference type="Proteomes" id="UP000634805">
    <property type="component" value="Unassembled WGS sequence"/>
</dbReference>
<evidence type="ECO:0000259" key="1">
    <source>
        <dbReference type="SMART" id="SM00481"/>
    </source>
</evidence>
<dbReference type="InterPro" id="IPR004013">
    <property type="entry name" value="PHP_dom"/>
</dbReference>
<proteinExistence type="predicted"/>
<evidence type="ECO:0000313" key="3">
    <source>
        <dbReference type="Proteomes" id="UP000634805"/>
    </source>
</evidence>
<dbReference type="Pfam" id="PF02811">
    <property type="entry name" value="PHP"/>
    <property type="match status" value="1"/>
</dbReference>
<dbReference type="SUPFAM" id="SSF89550">
    <property type="entry name" value="PHP domain-like"/>
    <property type="match status" value="1"/>
</dbReference>
<dbReference type="CDD" id="cd07432">
    <property type="entry name" value="PHP_HisPPase"/>
    <property type="match status" value="1"/>
</dbReference>
<dbReference type="InterPro" id="IPR003141">
    <property type="entry name" value="Pol/His_phosphatase_N"/>
</dbReference>
<reference evidence="2" key="1">
    <citation type="submission" date="2020-10" db="EMBL/GenBank/DDBJ databases">
        <authorList>
            <person name="Hahn C.J."/>
            <person name="Laso-Perez R."/>
            <person name="Vulcano F."/>
            <person name="Vaziourakis K.-M."/>
            <person name="Stokke R."/>
            <person name="Steen I.H."/>
            <person name="Teske A."/>
            <person name="Boetius A."/>
            <person name="Liebeke M."/>
            <person name="Amann R."/>
            <person name="Knittel K."/>
        </authorList>
    </citation>
    <scope>NUCLEOTIDE SEQUENCE</scope>
    <source>
        <strain evidence="2">Gfbio:e3339647-f889-4370-9287-4fb5cb688e4c:AG392D22_GoMArc1</strain>
    </source>
</reference>
<sequence>MIDFDLHVHSIYSKDSLSTIDRIIQRAELVGLSGIAICDHDTTQGAIAAMTRAKELKSVIQIIPGIEVSTTRGHMLVLGVTEDLPPKQTPQQTIKAAQKLDGVTIAAHPFKRITKNLGYVGDLNIDAIETLNSRCRFWCSNKKAKKMAEELGKPQVGGSDSHVPEMVGRAYTRVTSVKHSGILEAIREGDTIPKGRSTPTRVILRQAYRGARQKFR</sequence>
<evidence type="ECO:0000313" key="2">
    <source>
        <dbReference type="EMBL" id="CAD6494614.1"/>
    </source>
</evidence>
<dbReference type="Pfam" id="PF13263">
    <property type="entry name" value="PHP_C"/>
    <property type="match status" value="1"/>
</dbReference>
<dbReference type="GO" id="GO:0035312">
    <property type="term" value="F:5'-3' DNA exonuclease activity"/>
    <property type="evidence" value="ECO:0007669"/>
    <property type="project" value="TreeGrafter"/>
</dbReference>
<dbReference type="SMART" id="SM00481">
    <property type="entry name" value="POLIIIAc"/>
    <property type="match status" value="1"/>
</dbReference>
<dbReference type="PANTHER" id="PTHR42924">
    <property type="entry name" value="EXONUCLEASE"/>
    <property type="match status" value="1"/>
</dbReference>
<name>A0A811TBA2_9EURY</name>
<feature type="domain" description="Polymerase/histidinol phosphatase N-terminal" evidence="1">
    <location>
        <begin position="4"/>
        <end position="72"/>
    </location>
</feature>
<dbReference type="PANTHER" id="PTHR42924:SF3">
    <property type="entry name" value="POLYMERASE_HISTIDINOL PHOSPHATASE N-TERMINAL DOMAIN-CONTAINING PROTEIN"/>
    <property type="match status" value="1"/>
</dbReference>
<dbReference type="GO" id="GO:0004534">
    <property type="term" value="F:5'-3' RNA exonuclease activity"/>
    <property type="evidence" value="ECO:0007669"/>
    <property type="project" value="TreeGrafter"/>
</dbReference>
<dbReference type="EMBL" id="CAJHIS010000026">
    <property type="protein sequence ID" value="CAD6494614.1"/>
    <property type="molecule type" value="Genomic_DNA"/>
</dbReference>
<protein>
    <submittedName>
        <fullName evidence="2">PHP-associated</fullName>
    </submittedName>
</protein>
<accession>A0A811TBA2</accession>
<dbReference type="Gene3D" id="3.20.20.140">
    <property type="entry name" value="Metal-dependent hydrolases"/>
    <property type="match status" value="1"/>
</dbReference>
<dbReference type="AlphaFoldDB" id="A0A811TBA2"/>
<organism evidence="2 3">
    <name type="scientific">Candidatus Argoarchaeum ethanivorans</name>
    <dbReference type="NCBI Taxonomy" id="2608793"/>
    <lineage>
        <taxon>Archaea</taxon>
        <taxon>Methanobacteriati</taxon>
        <taxon>Methanobacteriota</taxon>
        <taxon>Stenosarchaea group</taxon>
        <taxon>Methanomicrobia</taxon>
        <taxon>Methanosarcinales</taxon>
        <taxon>Methanosarcinales incertae sedis</taxon>
        <taxon>GOM Arc I cluster</taxon>
        <taxon>Candidatus Argoarchaeum</taxon>
    </lineage>
</organism>
<comment type="caution">
    <text evidence="2">The sequence shown here is derived from an EMBL/GenBank/DDBJ whole genome shotgun (WGS) entry which is preliminary data.</text>
</comment>